<gene>
    <name evidence="5" type="primary">LOC104220609</name>
</gene>
<dbReference type="Proteomes" id="UP000189701">
    <property type="component" value="Unplaced"/>
</dbReference>
<dbReference type="InterPro" id="IPR021410">
    <property type="entry name" value="FAF"/>
</dbReference>
<dbReference type="Pfam" id="PF11250">
    <property type="entry name" value="FAF"/>
    <property type="match status" value="1"/>
</dbReference>
<evidence type="ECO:0000313" key="4">
    <source>
        <dbReference type="Proteomes" id="UP000189701"/>
    </source>
</evidence>
<evidence type="ECO:0000259" key="3">
    <source>
        <dbReference type="Pfam" id="PF11250"/>
    </source>
</evidence>
<comment type="similarity">
    <text evidence="1">Belongs to the fantastic four family.</text>
</comment>
<proteinExistence type="inferred from homology"/>
<organism evidence="4 5">
    <name type="scientific">Nicotiana sylvestris</name>
    <name type="common">Wood tobacco</name>
    <name type="synonym">South American tobacco</name>
    <dbReference type="NCBI Taxonomy" id="4096"/>
    <lineage>
        <taxon>Eukaryota</taxon>
        <taxon>Viridiplantae</taxon>
        <taxon>Streptophyta</taxon>
        <taxon>Embryophyta</taxon>
        <taxon>Tracheophyta</taxon>
        <taxon>Spermatophyta</taxon>
        <taxon>Magnoliopsida</taxon>
        <taxon>eudicotyledons</taxon>
        <taxon>Gunneridae</taxon>
        <taxon>Pentapetalae</taxon>
        <taxon>asterids</taxon>
        <taxon>lamiids</taxon>
        <taxon>Solanales</taxon>
        <taxon>Solanaceae</taxon>
        <taxon>Nicotianoideae</taxon>
        <taxon>Nicotianeae</taxon>
        <taxon>Nicotiana</taxon>
    </lineage>
</organism>
<accession>A0A1U7W5A4</accession>
<reference evidence="4" key="1">
    <citation type="journal article" date="2013" name="Genome Biol.">
        <title>Reference genomes and transcriptomes of Nicotiana sylvestris and Nicotiana tomentosiformis.</title>
        <authorList>
            <person name="Sierro N."/>
            <person name="Battey J.N."/>
            <person name="Ouadi S."/>
            <person name="Bovet L."/>
            <person name="Goepfert S."/>
            <person name="Bakaher N."/>
            <person name="Peitsch M.C."/>
            <person name="Ivanov N.V."/>
        </authorList>
    </citation>
    <scope>NUCLEOTIDE SEQUENCE [LARGE SCALE GENOMIC DNA]</scope>
</reference>
<dbReference type="RefSeq" id="XP_009769809.1">
    <property type="nucleotide sequence ID" value="XM_009771507.1"/>
</dbReference>
<dbReference type="AlphaFoldDB" id="A0A1U7W5A4"/>
<dbReference type="eggNOG" id="ENOG502RZIF">
    <property type="taxonomic scope" value="Eukaryota"/>
</dbReference>
<dbReference type="PANTHER" id="PTHR33155">
    <property type="entry name" value="FANTASTIC FOUR-LIKE PROTEIN (DUF3049)"/>
    <property type="match status" value="1"/>
</dbReference>
<feature type="domain" description="FAF" evidence="3">
    <location>
        <begin position="30"/>
        <end position="83"/>
    </location>
</feature>
<sequence length="105" mass="12084">MAICALAIFVPFGPSSRCWQRSNSEKKEKKFPPPLSSLNQDGKPNFFMRAVRKDGRLELTEVKIGRPETLLASGQDGQLRLRLIRDEEEETEEETKTSSWTMKKR</sequence>
<reference evidence="5" key="2">
    <citation type="submission" date="2025-08" db="UniProtKB">
        <authorList>
            <consortium name="RefSeq"/>
        </authorList>
    </citation>
    <scope>IDENTIFICATION</scope>
    <source>
        <tissue evidence="5">Leaf</tissue>
    </source>
</reference>
<evidence type="ECO:0000256" key="2">
    <source>
        <dbReference type="SAM" id="MobiDB-lite"/>
    </source>
</evidence>
<dbReference type="PANTHER" id="PTHR33155:SF27">
    <property type="entry name" value="FANTASTIC FOUR-LIKE PROTEIN (DUF3049)"/>
    <property type="match status" value="1"/>
</dbReference>
<protein>
    <submittedName>
        <fullName evidence="5">Uncharacterized protein LOC104220609</fullName>
    </submittedName>
</protein>
<evidence type="ECO:0000256" key="1">
    <source>
        <dbReference type="ARBA" id="ARBA00008690"/>
    </source>
</evidence>
<dbReference type="OrthoDB" id="1931928at2759"/>
<keyword evidence="4" id="KW-1185">Reference proteome</keyword>
<feature type="region of interest" description="Disordered" evidence="2">
    <location>
        <begin position="83"/>
        <end position="105"/>
    </location>
</feature>
<evidence type="ECO:0000313" key="5">
    <source>
        <dbReference type="RefSeq" id="XP_009769809.1"/>
    </source>
</evidence>
<dbReference type="STRING" id="4096.A0A1U7W5A4"/>
<feature type="region of interest" description="Disordered" evidence="2">
    <location>
        <begin position="19"/>
        <end position="43"/>
    </location>
</feature>
<dbReference type="InterPro" id="IPR046431">
    <property type="entry name" value="FAF_dom"/>
</dbReference>
<name>A0A1U7W5A4_NICSY</name>